<name>A0A7J0GXX5_9ERIC</name>
<reference evidence="2 3" key="1">
    <citation type="submission" date="2019-07" db="EMBL/GenBank/DDBJ databases">
        <title>De Novo Assembly of kiwifruit Actinidia rufa.</title>
        <authorList>
            <person name="Sugita-Konishi S."/>
            <person name="Sato K."/>
            <person name="Mori E."/>
            <person name="Abe Y."/>
            <person name="Kisaki G."/>
            <person name="Hamano K."/>
            <person name="Suezawa K."/>
            <person name="Otani M."/>
            <person name="Fukuda T."/>
            <person name="Manabe T."/>
            <person name="Gomi K."/>
            <person name="Tabuchi M."/>
            <person name="Akimitsu K."/>
            <person name="Kataoka I."/>
        </authorList>
    </citation>
    <scope>NUCLEOTIDE SEQUENCE [LARGE SCALE GENOMIC DNA]</scope>
    <source>
        <strain evidence="3">cv. Fuchu</strain>
    </source>
</reference>
<sequence length="192" mass="20443">MMTSYQPSPKGMAGSARLLTDTAVSASWHTPSCNLFSNMMVGASRHVPNYANKAKPYSLKDVEEGEGVEFGDGGGGGLGQGIGEARGFVGSVGRVENGEISEKDLRPRRRERGGFVKRGDGSFSVSGFDGEGGGEGNLDSVVDELVGLRTDFHSMEISTFSDGEAEAEENGDYEEDGDFLYDSEDEDSEDDD</sequence>
<dbReference type="Proteomes" id="UP000585474">
    <property type="component" value="Unassembled WGS sequence"/>
</dbReference>
<gene>
    <name evidence="2" type="ORF">Acr_24g0017680</name>
</gene>
<evidence type="ECO:0000313" key="3">
    <source>
        <dbReference type="Proteomes" id="UP000585474"/>
    </source>
</evidence>
<dbReference type="AlphaFoldDB" id="A0A7J0GXX5"/>
<feature type="region of interest" description="Disordered" evidence="1">
    <location>
        <begin position="155"/>
        <end position="192"/>
    </location>
</feature>
<evidence type="ECO:0000256" key="1">
    <source>
        <dbReference type="SAM" id="MobiDB-lite"/>
    </source>
</evidence>
<keyword evidence="3" id="KW-1185">Reference proteome</keyword>
<feature type="region of interest" description="Disordered" evidence="1">
    <location>
        <begin position="91"/>
        <end position="136"/>
    </location>
</feature>
<evidence type="ECO:0000313" key="2">
    <source>
        <dbReference type="EMBL" id="GFZ15578.1"/>
    </source>
</evidence>
<dbReference type="EMBL" id="BJWL01000024">
    <property type="protein sequence ID" value="GFZ15578.1"/>
    <property type="molecule type" value="Genomic_DNA"/>
</dbReference>
<proteinExistence type="predicted"/>
<comment type="caution">
    <text evidence="2">The sequence shown here is derived from an EMBL/GenBank/DDBJ whole genome shotgun (WGS) entry which is preliminary data.</text>
</comment>
<feature type="compositionally biased region" description="Acidic residues" evidence="1">
    <location>
        <begin position="163"/>
        <end position="192"/>
    </location>
</feature>
<organism evidence="2 3">
    <name type="scientific">Actinidia rufa</name>
    <dbReference type="NCBI Taxonomy" id="165716"/>
    <lineage>
        <taxon>Eukaryota</taxon>
        <taxon>Viridiplantae</taxon>
        <taxon>Streptophyta</taxon>
        <taxon>Embryophyta</taxon>
        <taxon>Tracheophyta</taxon>
        <taxon>Spermatophyta</taxon>
        <taxon>Magnoliopsida</taxon>
        <taxon>eudicotyledons</taxon>
        <taxon>Gunneridae</taxon>
        <taxon>Pentapetalae</taxon>
        <taxon>asterids</taxon>
        <taxon>Ericales</taxon>
        <taxon>Actinidiaceae</taxon>
        <taxon>Actinidia</taxon>
    </lineage>
</organism>
<feature type="compositionally biased region" description="Basic and acidic residues" evidence="1">
    <location>
        <begin position="96"/>
        <end position="105"/>
    </location>
</feature>
<protein>
    <submittedName>
        <fullName evidence="2">C2H2-like zinc finger protein</fullName>
    </submittedName>
</protein>
<accession>A0A7J0GXX5</accession>